<accession>A0A834MLP5</accession>
<evidence type="ECO:0000313" key="2">
    <source>
        <dbReference type="Proteomes" id="UP000625711"/>
    </source>
</evidence>
<reference evidence="1" key="1">
    <citation type="submission" date="2020-08" db="EMBL/GenBank/DDBJ databases">
        <title>Genome sequencing and assembly of the red palm weevil Rhynchophorus ferrugineus.</title>
        <authorList>
            <person name="Dias G.B."/>
            <person name="Bergman C.M."/>
            <person name="Manee M."/>
        </authorList>
    </citation>
    <scope>NUCLEOTIDE SEQUENCE</scope>
    <source>
        <strain evidence="1">AA-2017</strain>
        <tissue evidence="1">Whole larva</tissue>
    </source>
</reference>
<keyword evidence="2" id="KW-1185">Reference proteome</keyword>
<comment type="caution">
    <text evidence="1">The sequence shown here is derived from an EMBL/GenBank/DDBJ whole genome shotgun (WGS) entry which is preliminary data.</text>
</comment>
<dbReference type="AlphaFoldDB" id="A0A834MLP5"/>
<gene>
    <name evidence="1" type="ORF">GWI33_021563</name>
</gene>
<dbReference type="Proteomes" id="UP000625711">
    <property type="component" value="Unassembled WGS sequence"/>
</dbReference>
<dbReference type="EMBL" id="JAACXV010000069">
    <property type="protein sequence ID" value="KAF7284805.1"/>
    <property type="molecule type" value="Genomic_DNA"/>
</dbReference>
<proteinExistence type="predicted"/>
<protein>
    <submittedName>
        <fullName evidence="1">Uncharacterized protein</fullName>
    </submittedName>
</protein>
<evidence type="ECO:0000313" key="1">
    <source>
        <dbReference type="EMBL" id="KAF7284805.1"/>
    </source>
</evidence>
<name>A0A834MLP5_RHYFE</name>
<dbReference type="OrthoDB" id="6781091at2759"/>
<organism evidence="1 2">
    <name type="scientific">Rhynchophorus ferrugineus</name>
    <name type="common">Red palm weevil</name>
    <name type="synonym">Curculio ferrugineus</name>
    <dbReference type="NCBI Taxonomy" id="354439"/>
    <lineage>
        <taxon>Eukaryota</taxon>
        <taxon>Metazoa</taxon>
        <taxon>Ecdysozoa</taxon>
        <taxon>Arthropoda</taxon>
        <taxon>Hexapoda</taxon>
        <taxon>Insecta</taxon>
        <taxon>Pterygota</taxon>
        <taxon>Neoptera</taxon>
        <taxon>Endopterygota</taxon>
        <taxon>Coleoptera</taxon>
        <taxon>Polyphaga</taxon>
        <taxon>Cucujiformia</taxon>
        <taxon>Curculionidae</taxon>
        <taxon>Dryophthorinae</taxon>
        <taxon>Rhynchophorus</taxon>
    </lineage>
</organism>
<sequence length="84" mass="9137">MTVNDFKETACARVQPVVDDMEVEGEVVISHHLPDPQEQDENLLGRVLEATESCSLTEVSRSSQASVEASAFTSVCRPNECGAR</sequence>